<keyword evidence="3" id="KW-1185">Reference proteome</keyword>
<protein>
    <submittedName>
        <fullName evidence="2">Uncharacterized protein</fullName>
    </submittedName>
</protein>
<dbReference type="Proteomes" id="UP001383192">
    <property type="component" value="Unassembled WGS sequence"/>
</dbReference>
<evidence type="ECO:0000313" key="2">
    <source>
        <dbReference type="EMBL" id="KAK7021323.1"/>
    </source>
</evidence>
<sequence>MQTASTTIALRLNTLSINQQQAVRTVVETLIRFGLDENIVDILRQTNFMYDLLDQLSDLSDSDKEPVNNEPANSNEETTDDEIDSNKENSSGYSDMEILEN</sequence>
<gene>
    <name evidence="2" type="ORF">VNI00_017425</name>
</gene>
<accession>A0AAW0B659</accession>
<organism evidence="2 3">
    <name type="scientific">Paramarasmius palmivorus</name>
    <dbReference type="NCBI Taxonomy" id="297713"/>
    <lineage>
        <taxon>Eukaryota</taxon>
        <taxon>Fungi</taxon>
        <taxon>Dikarya</taxon>
        <taxon>Basidiomycota</taxon>
        <taxon>Agaricomycotina</taxon>
        <taxon>Agaricomycetes</taxon>
        <taxon>Agaricomycetidae</taxon>
        <taxon>Agaricales</taxon>
        <taxon>Marasmiineae</taxon>
        <taxon>Marasmiaceae</taxon>
        <taxon>Paramarasmius</taxon>
    </lineage>
</organism>
<feature type="region of interest" description="Disordered" evidence="1">
    <location>
        <begin position="59"/>
        <end position="101"/>
    </location>
</feature>
<evidence type="ECO:0000256" key="1">
    <source>
        <dbReference type="SAM" id="MobiDB-lite"/>
    </source>
</evidence>
<proteinExistence type="predicted"/>
<comment type="caution">
    <text evidence="2">The sequence shown here is derived from an EMBL/GenBank/DDBJ whole genome shotgun (WGS) entry which is preliminary data.</text>
</comment>
<name>A0AAW0B659_9AGAR</name>
<evidence type="ECO:0000313" key="3">
    <source>
        <dbReference type="Proteomes" id="UP001383192"/>
    </source>
</evidence>
<dbReference type="AlphaFoldDB" id="A0AAW0B659"/>
<dbReference type="EMBL" id="JAYKXP010000172">
    <property type="protein sequence ID" value="KAK7021323.1"/>
    <property type="molecule type" value="Genomic_DNA"/>
</dbReference>
<reference evidence="2 3" key="1">
    <citation type="submission" date="2024-01" db="EMBL/GenBank/DDBJ databases">
        <title>A draft genome for a cacao thread blight-causing isolate of Paramarasmius palmivorus.</title>
        <authorList>
            <person name="Baruah I.K."/>
            <person name="Bukari Y."/>
            <person name="Amoako-Attah I."/>
            <person name="Meinhardt L.W."/>
            <person name="Bailey B.A."/>
            <person name="Cohen S.P."/>
        </authorList>
    </citation>
    <scope>NUCLEOTIDE SEQUENCE [LARGE SCALE GENOMIC DNA]</scope>
    <source>
        <strain evidence="2 3">GH-12</strain>
    </source>
</reference>